<dbReference type="Gene3D" id="1.10.1070.20">
    <property type="match status" value="1"/>
</dbReference>
<evidence type="ECO:0008006" key="8">
    <source>
        <dbReference type="Google" id="ProtNLM"/>
    </source>
</evidence>
<proteinExistence type="inferred from homology"/>
<sequence length="424" mass="47320">MWGAWVMSNAKIKKLEISTPQGESGLLQKESRFVFNYTHPGQDREISLIMPHRAESYADTVVPPIFAMNRPEGYLYERLWERFGKDVELDDMRLLALTGSHQIGRLRYHEPGREVIQLRPEVGLSALLTSGASIELFEHLVNAYLTSGISGFQPKVLMPDADATDVRPIVDKSTAFTPDLIVKAAGEDYPFLAQNEFLCMSAAKKAGIRVPDFWLSGDGSLFVMRRFDLDNGQQLGFEDMAVLLRKSAKEKYLSSYETVAEMIGLLCGENRTESLARYFEYVTLSVLVRNGDAHLKNFGLLYRYPGATPAELAPLYDVVTTSVYEVDDPQSGRKLSDRTLALKMNKKRQYPTRKALLQFGRTVCGVAHPEAVIERIATAMEEVLRDEAHRIDDGFLAKIKGEWDGGAASLLPARVITGSQAASD</sequence>
<dbReference type="EMBL" id="CADIJX010000003">
    <property type="protein sequence ID" value="CAB3654434.1"/>
    <property type="molecule type" value="Genomic_DNA"/>
</dbReference>
<evidence type="ECO:0000256" key="2">
    <source>
        <dbReference type="ARBA" id="ARBA00022679"/>
    </source>
</evidence>
<dbReference type="InterPro" id="IPR012893">
    <property type="entry name" value="HipA-like_C"/>
</dbReference>
<dbReference type="AlphaFoldDB" id="A0A6S6YZK1"/>
<protein>
    <recommendedName>
        <fullName evidence="8">Type II toxin-antitoxin system HipA family toxin</fullName>
    </recommendedName>
</protein>
<feature type="domain" description="HipA N-terminal subdomain 1" evidence="5">
    <location>
        <begin position="16"/>
        <end position="108"/>
    </location>
</feature>
<reference evidence="6 7" key="1">
    <citation type="submission" date="2020-04" db="EMBL/GenBank/DDBJ databases">
        <authorList>
            <person name="De Canck E."/>
        </authorList>
    </citation>
    <scope>NUCLEOTIDE SEQUENCE [LARGE SCALE GENOMIC DNA]</scope>
    <source>
        <strain evidence="6 7">LMG 3431</strain>
    </source>
</reference>
<dbReference type="GO" id="GO:0005829">
    <property type="term" value="C:cytosol"/>
    <property type="evidence" value="ECO:0007669"/>
    <property type="project" value="TreeGrafter"/>
</dbReference>
<dbReference type="PANTHER" id="PTHR37419:SF1">
    <property type="entry name" value="SERINE_THREONINE-PROTEIN KINASE TOXIN HIPA"/>
    <property type="match status" value="1"/>
</dbReference>
<evidence type="ECO:0000259" key="4">
    <source>
        <dbReference type="Pfam" id="PF07804"/>
    </source>
</evidence>
<dbReference type="PROSITE" id="PS00018">
    <property type="entry name" value="EF_HAND_1"/>
    <property type="match status" value="1"/>
</dbReference>
<keyword evidence="3" id="KW-0418">Kinase</keyword>
<dbReference type="InterPro" id="IPR017508">
    <property type="entry name" value="HipA_N1"/>
</dbReference>
<evidence type="ECO:0000313" key="6">
    <source>
        <dbReference type="EMBL" id="CAB3654434.1"/>
    </source>
</evidence>
<dbReference type="Pfam" id="PF07804">
    <property type="entry name" value="HipA_C"/>
    <property type="match status" value="1"/>
</dbReference>
<keyword evidence="2" id="KW-0808">Transferase</keyword>
<organism evidence="6 7">
    <name type="scientific">Achromobacter pestifer</name>
    <dbReference type="NCBI Taxonomy" id="1353889"/>
    <lineage>
        <taxon>Bacteria</taxon>
        <taxon>Pseudomonadati</taxon>
        <taxon>Pseudomonadota</taxon>
        <taxon>Betaproteobacteria</taxon>
        <taxon>Burkholderiales</taxon>
        <taxon>Alcaligenaceae</taxon>
        <taxon>Achromobacter</taxon>
    </lineage>
</organism>
<accession>A0A6S6YZK1</accession>
<dbReference type="GO" id="GO:0004674">
    <property type="term" value="F:protein serine/threonine kinase activity"/>
    <property type="evidence" value="ECO:0007669"/>
    <property type="project" value="TreeGrafter"/>
</dbReference>
<evidence type="ECO:0000259" key="5">
    <source>
        <dbReference type="Pfam" id="PF13657"/>
    </source>
</evidence>
<evidence type="ECO:0000256" key="1">
    <source>
        <dbReference type="ARBA" id="ARBA00010164"/>
    </source>
</evidence>
<dbReference type="PANTHER" id="PTHR37419">
    <property type="entry name" value="SERINE/THREONINE-PROTEIN KINASE TOXIN HIPA"/>
    <property type="match status" value="1"/>
</dbReference>
<dbReference type="InterPro" id="IPR052028">
    <property type="entry name" value="HipA_Ser/Thr_kinase"/>
</dbReference>
<evidence type="ECO:0000256" key="3">
    <source>
        <dbReference type="ARBA" id="ARBA00022777"/>
    </source>
</evidence>
<gene>
    <name evidence="6" type="ORF">LMG3431_03023</name>
</gene>
<dbReference type="Proteomes" id="UP000494108">
    <property type="component" value="Unassembled WGS sequence"/>
</dbReference>
<keyword evidence="7" id="KW-1185">Reference proteome</keyword>
<feature type="domain" description="HipA-like C-terminal" evidence="4">
    <location>
        <begin position="148"/>
        <end position="381"/>
    </location>
</feature>
<name>A0A6S6YZK1_9BURK</name>
<dbReference type="InterPro" id="IPR018247">
    <property type="entry name" value="EF_Hand_1_Ca_BS"/>
</dbReference>
<comment type="similarity">
    <text evidence="1">Belongs to the HipA Ser/Thr kinase family.</text>
</comment>
<evidence type="ECO:0000313" key="7">
    <source>
        <dbReference type="Proteomes" id="UP000494108"/>
    </source>
</evidence>
<dbReference type="Pfam" id="PF13657">
    <property type="entry name" value="Couple_hipA"/>
    <property type="match status" value="1"/>
</dbReference>